<name>A0A0R2MYK5_9LACO</name>
<reference evidence="3 4" key="1">
    <citation type="journal article" date="2015" name="Genome Announc.">
        <title>Expanding the biotechnology potential of lactobacilli through comparative genomics of 213 strains and associated genera.</title>
        <authorList>
            <person name="Sun Z."/>
            <person name="Harris H.M."/>
            <person name="McCann A."/>
            <person name="Guo C."/>
            <person name="Argimon S."/>
            <person name="Zhang W."/>
            <person name="Yang X."/>
            <person name="Jeffery I.B."/>
            <person name="Cooney J.C."/>
            <person name="Kagawa T.F."/>
            <person name="Liu W."/>
            <person name="Song Y."/>
            <person name="Salvetti E."/>
            <person name="Wrobel A."/>
            <person name="Rasinkangas P."/>
            <person name="Parkhill J."/>
            <person name="Rea M.C."/>
            <person name="O'Sullivan O."/>
            <person name="Ritari J."/>
            <person name="Douillard F.P."/>
            <person name="Paul Ross R."/>
            <person name="Yang R."/>
            <person name="Briner A.E."/>
            <person name="Felis G.E."/>
            <person name="de Vos W.M."/>
            <person name="Barrangou R."/>
            <person name="Klaenhammer T.R."/>
            <person name="Caufield P.W."/>
            <person name="Cui Y."/>
            <person name="Zhang H."/>
            <person name="O'Toole P.W."/>
        </authorList>
    </citation>
    <scope>NUCLEOTIDE SEQUENCE [LARGE SCALE GENOMIC DNA]</scope>
    <source>
        <strain evidence="3 4">DSM 24301</strain>
    </source>
</reference>
<keyword evidence="1" id="KW-0732">Signal</keyword>
<accession>A0A0R2MYK5</accession>
<dbReference type="PATRIC" id="fig|1293598.4.peg.622"/>
<dbReference type="RefSeq" id="WP_054777160.1">
    <property type="nucleotide sequence ID" value="NZ_BBBX01000008.1"/>
</dbReference>
<dbReference type="InterPro" id="IPR027994">
    <property type="entry name" value="WxL_dom"/>
</dbReference>
<feature type="chain" id="PRO_5038631485" description="WxL domain-containing protein" evidence="1">
    <location>
        <begin position="25"/>
        <end position="215"/>
    </location>
</feature>
<gene>
    <name evidence="3" type="ORF">IV56_GL000580</name>
</gene>
<evidence type="ECO:0000256" key="1">
    <source>
        <dbReference type="SAM" id="SignalP"/>
    </source>
</evidence>
<organism evidence="3 4">
    <name type="scientific">Lacticaseibacillus saniviri JCM 17471 = DSM 24301</name>
    <dbReference type="NCBI Taxonomy" id="1293598"/>
    <lineage>
        <taxon>Bacteria</taxon>
        <taxon>Bacillati</taxon>
        <taxon>Bacillota</taxon>
        <taxon>Bacilli</taxon>
        <taxon>Lactobacillales</taxon>
        <taxon>Lactobacillaceae</taxon>
        <taxon>Lacticaseibacillus</taxon>
    </lineage>
</organism>
<feature type="signal peptide" evidence="1">
    <location>
        <begin position="1"/>
        <end position="24"/>
    </location>
</feature>
<dbReference type="Pfam" id="PF13731">
    <property type="entry name" value="WxL"/>
    <property type="match status" value="1"/>
</dbReference>
<proteinExistence type="predicted"/>
<keyword evidence="4" id="KW-1185">Reference proteome</keyword>
<evidence type="ECO:0000313" key="3">
    <source>
        <dbReference type="EMBL" id="KRO16893.1"/>
    </source>
</evidence>
<dbReference type="EMBL" id="JQCE01000027">
    <property type="protein sequence ID" value="KRO16893.1"/>
    <property type="molecule type" value="Genomic_DNA"/>
</dbReference>
<evidence type="ECO:0000313" key="4">
    <source>
        <dbReference type="Proteomes" id="UP000050969"/>
    </source>
</evidence>
<evidence type="ECO:0000259" key="2">
    <source>
        <dbReference type="Pfam" id="PF13731"/>
    </source>
</evidence>
<dbReference type="Proteomes" id="UP000050969">
    <property type="component" value="Unassembled WGS sequence"/>
</dbReference>
<feature type="domain" description="WxL" evidence="2">
    <location>
        <begin position="73"/>
        <end position="214"/>
    </location>
</feature>
<dbReference type="AlphaFoldDB" id="A0A0R2MYK5"/>
<protein>
    <recommendedName>
        <fullName evidence="2">WxL domain-containing protein</fullName>
    </recommendedName>
</protein>
<sequence length="215" mass="22577">MFSLKLLTITTALSLGIIALPKLAVEAADAAVIDEPSDFAMVVDGDAEPIVSANPVFAFKTQSAGALMNDDLTASIDTITNPDLTVTDYTGSGSGWLLSASLSTLTTTAEGGQPISGTLHLAWLPIDKQHDFGNPLTPGPLTDDSQQRIFSLDTGSTVPFWDTRAKGTTIKATGQGVNQITFDPDATTFSLNQTDRVLPEEYTAGITWTLSATPA</sequence>
<comment type="caution">
    <text evidence="3">The sequence shown here is derived from an EMBL/GenBank/DDBJ whole genome shotgun (WGS) entry which is preliminary data.</text>
</comment>